<evidence type="ECO:0000256" key="8">
    <source>
        <dbReference type="SAM" id="MobiDB-lite"/>
    </source>
</evidence>
<feature type="compositionally biased region" description="Basic and acidic residues" evidence="8">
    <location>
        <begin position="24"/>
        <end position="33"/>
    </location>
</feature>
<dbReference type="InterPro" id="IPR020546">
    <property type="entry name" value="ATP_synth_F1_dsu/esu_N"/>
</dbReference>
<organism evidence="11 12">
    <name type="scientific">Symbiodinium microadriaticum</name>
    <name type="common">Dinoflagellate</name>
    <name type="synonym">Zooxanthella microadriatica</name>
    <dbReference type="NCBI Taxonomy" id="2951"/>
    <lineage>
        <taxon>Eukaryota</taxon>
        <taxon>Sar</taxon>
        <taxon>Alveolata</taxon>
        <taxon>Dinophyceae</taxon>
        <taxon>Suessiales</taxon>
        <taxon>Symbiodiniaceae</taxon>
        <taxon>Symbiodinium</taxon>
    </lineage>
</organism>
<dbReference type="OrthoDB" id="420149at2759"/>
<dbReference type="SUPFAM" id="SSF51344">
    <property type="entry name" value="Epsilon subunit of F1F0-ATP synthase N-terminal domain"/>
    <property type="match status" value="1"/>
</dbReference>
<feature type="domain" description="ATP synthase F1 complex delta/epsilon subunit N-terminal" evidence="10">
    <location>
        <begin position="524"/>
        <end position="588"/>
    </location>
</feature>
<keyword evidence="7" id="KW-0066">ATP synthesis</keyword>
<evidence type="ECO:0000256" key="5">
    <source>
        <dbReference type="ARBA" id="ARBA00023136"/>
    </source>
</evidence>
<dbReference type="EMBL" id="LSRX01001460">
    <property type="protein sequence ID" value="OLP79667.1"/>
    <property type="molecule type" value="Genomic_DNA"/>
</dbReference>
<reference evidence="11 12" key="1">
    <citation type="submission" date="2016-02" db="EMBL/GenBank/DDBJ databases">
        <title>Genome analysis of coral dinoflagellate symbionts highlights evolutionary adaptations to a symbiotic lifestyle.</title>
        <authorList>
            <person name="Aranda M."/>
            <person name="Li Y."/>
            <person name="Liew Y.J."/>
            <person name="Baumgarten S."/>
            <person name="Simakov O."/>
            <person name="Wilson M."/>
            <person name="Piel J."/>
            <person name="Ashoor H."/>
            <person name="Bougouffa S."/>
            <person name="Bajic V.B."/>
            <person name="Ryu T."/>
            <person name="Ravasi T."/>
            <person name="Bayer T."/>
            <person name="Micklem G."/>
            <person name="Kim H."/>
            <person name="Bhak J."/>
            <person name="Lajeunesse T.C."/>
            <person name="Voolstra C.R."/>
        </authorList>
    </citation>
    <scope>NUCLEOTIDE SEQUENCE [LARGE SCALE GENOMIC DNA]</scope>
    <source>
        <strain evidence="11 12">CCMP2467</strain>
    </source>
</reference>
<evidence type="ECO:0000313" key="11">
    <source>
        <dbReference type="EMBL" id="OLP79667.1"/>
    </source>
</evidence>
<sequence length="888" mass="98545">MRMLLDGAHPDPPVAPVRVPFSPPKRDPVPERTGHRHPSTVEVDGAALKVVKRRNHCTHPELTRGGSQKLLVLGCEIGGRWNGAAQYFVRDLVRLPVSVRRQQCAPRRLLAGHGVGEEHFLLRSSSLLRARDRVLDLATMQGSANKDVEQRWVKAVCPKLVEPSPGQAYAKRSLYLKYKVMYKLLVMVAKLDVTIGMSEPPASYHHVSYASGGVRSSEKYILSTSVRNLWSETARIHKMQDFKQLVPLAVAIFLLVIYVTVLLVRFEDTLLAPPTQRVMRDIAVVRLPRLFFCPADRYRQAGVIWNSYECSLSYKMEVAQCDARLQHFGGEEPQDFQHGKNWSDSCLEFQTHRIGVKQEWNAAWNEISLKAAFLQPTHVAGETDMIQEVELGYLPREWEVGSEPSTIEHFYSPLIRVPIYQPDRYSLPGPGVVTRLFLAEYEDHGRHAAGDYWLWLPPEPPLGSLPRISPAMARFGGIFAAVAGVFLVQRLGQGFVSTRSVPTIRGRTAMRAEVEATAVADRVQLKILSPEGEGFTESATEVILPSASGQLGILANHAPMMSALDVGVLRYKQDDGQSNSQYQVQTGIWQEWCFWNWRDKCDHRCIGTGRNMAFHRLFNMISLPAVVVAETFSATPGQLEASMTLKTDGAWHLGGFCFGQADSGTSKAAEIRAHVEWAGSQPLGATGPVMLAAFDAREHRWGAVKDAWGQMSCEEKLNSANMKRQLGKTHDQKSFNFRIHVHQTSAARDWHFALLTCGETEQADLTLRLVATSGVLNMFEASTHFDSSSCPAVVDVPWMEAAHDEVGFWLLLVGAVVLGGCMVLSALACRHCRKEGRLQRFRETSVAGGAEPVIGKPCSQIGEAKCVVGQTTDMAVACDQHEAPESRV</sequence>
<evidence type="ECO:0000256" key="2">
    <source>
        <dbReference type="ARBA" id="ARBA00005712"/>
    </source>
</evidence>
<protein>
    <submittedName>
        <fullName evidence="11">ATP synthase epsilon chain, chloroplastic</fullName>
    </submittedName>
</protein>
<dbReference type="PANTHER" id="PTHR13822:SF10">
    <property type="entry name" value="ATP SYNTHASE EPSILON CHAIN, CHLOROPLASTIC"/>
    <property type="match status" value="1"/>
</dbReference>
<keyword evidence="4" id="KW-0406">Ion transport</keyword>
<evidence type="ECO:0000259" key="10">
    <source>
        <dbReference type="Pfam" id="PF02823"/>
    </source>
</evidence>
<dbReference type="HAMAP" id="MF_00530">
    <property type="entry name" value="ATP_synth_epsil_bac"/>
    <property type="match status" value="1"/>
</dbReference>
<accession>A0A1Q9CA17</accession>
<gene>
    <name evidence="11" type="primary">atpE</name>
    <name evidence="11" type="ORF">AK812_SmicGene40032</name>
</gene>
<dbReference type="Proteomes" id="UP000186817">
    <property type="component" value="Unassembled WGS sequence"/>
</dbReference>
<keyword evidence="6" id="KW-0139">CF(1)</keyword>
<evidence type="ECO:0000256" key="9">
    <source>
        <dbReference type="SAM" id="Phobius"/>
    </source>
</evidence>
<evidence type="ECO:0000313" key="12">
    <source>
        <dbReference type="Proteomes" id="UP000186817"/>
    </source>
</evidence>
<feature type="region of interest" description="Disordered" evidence="8">
    <location>
        <begin position="1"/>
        <end position="39"/>
    </location>
</feature>
<dbReference type="PANTHER" id="PTHR13822">
    <property type="entry name" value="ATP SYNTHASE DELTA/EPSILON CHAIN"/>
    <property type="match status" value="1"/>
</dbReference>
<proteinExistence type="inferred from homology"/>
<keyword evidence="3" id="KW-0813">Transport</keyword>
<evidence type="ECO:0000256" key="4">
    <source>
        <dbReference type="ARBA" id="ARBA00023065"/>
    </source>
</evidence>
<comment type="caution">
    <text evidence="11">The sequence shown here is derived from an EMBL/GenBank/DDBJ whole genome shotgun (WGS) entry which is preliminary data.</text>
</comment>
<name>A0A1Q9CA17_SYMMI</name>
<dbReference type="GO" id="GO:0045259">
    <property type="term" value="C:proton-transporting ATP synthase complex"/>
    <property type="evidence" value="ECO:0007669"/>
    <property type="project" value="UniProtKB-KW"/>
</dbReference>
<keyword evidence="5 9" id="KW-0472">Membrane</keyword>
<comment type="similarity">
    <text evidence="2">Belongs to the ATPase epsilon chain family.</text>
</comment>
<comment type="subcellular location">
    <subcellularLocation>
        <location evidence="1">Membrane</location>
        <topology evidence="1">Peripheral membrane protein</topology>
    </subcellularLocation>
</comment>
<evidence type="ECO:0000256" key="3">
    <source>
        <dbReference type="ARBA" id="ARBA00022448"/>
    </source>
</evidence>
<dbReference type="AlphaFoldDB" id="A0A1Q9CA17"/>
<keyword evidence="9" id="KW-0812">Transmembrane</keyword>
<dbReference type="InterPro" id="IPR001469">
    <property type="entry name" value="ATP_synth_F1_dsu/esu"/>
</dbReference>
<evidence type="ECO:0000256" key="7">
    <source>
        <dbReference type="ARBA" id="ARBA00023310"/>
    </source>
</evidence>
<evidence type="ECO:0000256" key="6">
    <source>
        <dbReference type="ARBA" id="ARBA00023196"/>
    </source>
</evidence>
<keyword evidence="12" id="KW-1185">Reference proteome</keyword>
<feature type="transmembrane region" description="Helical" evidence="9">
    <location>
        <begin position="245"/>
        <end position="266"/>
    </location>
</feature>
<dbReference type="Gene3D" id="2.60.15.10">
    <property type="entry name" value="F0F1 ATP synthase delta/epsilon subunit, N-terminal"/>
    <property type="match status" value="1"/>
</dbReference>
<dbReference type="CDD" id="cd12152">
    <property type="entry name" value="F1-ATPase_delta"/>
    <property type="match status" value="1"/>
</dbReference>
<feature type="transmembrane region" description="Helical" evidence="9">
    <location>
        <begin position="806"/>
        <end position="829"/>
    </location>
</feature>
<dbReference type="InterPro" id="IPR036771">
    <property type="entry name" value="ATPsynth_dsu/esu_N"/>
</dbReference>
<keyword evidence="9" id="KW-1133">Transmembrane helix</keyword>
<dbReference type="GO" id="GO:0046933">
    <property type="term" value="F:proton-transporting ATP synthase activity, rotational mechanism"/>
    <property type="evidence" value="ECO:0007669"/>
    <property type="project" value="InterPro"/>
</dbReference>
<evidence type="ECO:0000256" key="1">
    <source>
        <dbReference type="ARBA" id="ARBA00004170"/>
    </source>
</evidence>
<dbReference type="Pfam" id="PF02823">
    <property type="entry name" value="ATP-synt_DE_N"/>
    <property type="match status" value="1"/>
</dbReference>